<dbReference type="Proteomes" id="UP001157006">
    <property type="component" value="Chromosome 6"/>
</dbReference>
<reference evidence="7 8" key="1">
    <citation type="submission" date="2023-01" db="EMBL/GenBank/DDBJ databases">
        <authorList>
            <person name="Kreplak J."/>
        </authorList>
    </citation>
    <scope>NUCLEOTIDE SEQUENCE [LARGE SCALE GENOMIC DNA]</scope>
</reference>
<dbReference type="AlphaFoldDB" id="A0AAV1B740"/>
<evidence type="ECO:0000256" key="2">
    <source>
        <dbReference type="ARBA" id="ARBA00023015"/>
    </source>
</evidence>
<dbReference type="GO" id="GO:0046983">
    <property type="term" value="F:protein dimerization activity"/>
    <property type="evidence" value="ECO:0007669"/>
    <property type="project" value="InterPro"/>
</dbReference>
<dbReference type="Pfam" id="PF00010">
    <property type="entry name" value="HLH"/>
    <property type="match status" value="1"/>
</dbReference>
<sequence length="212" mass="24940">MEQVNDSSRFSVSQDELFHNAEEDINKGKPRMKYYNEDGTRMFVSKNLEIERRRRDKLHSRLCTLRSIVPNITNMLKESIIQDAITYVKKLQDEVNSLTQELQALEAKENLERKIDEVSGAEEMKKWGIQEEIRVEKTDGTKLWIKMIIEKKRGRFNKLMEIMNDLCIEMTDISFTTIKGAYMITTCLKNMGGEPFDVDQAKYWLQDIIKMI</sequence>
<keyword evidence="4" id="KW-0539">Nucleus</keyword>
<dbReference type="SMART" id="SM00353">
    <property type="entry name" value="HLH"/>
    <property type="match status" value="1"/>
</dbReference>
<protein>
    <recommendedName>
        <fullName evidence="6">BHLH domain-containing protein</fullName>
    </recommendedName>
</protein>
<dbReference type="GO" id="GO:0005634">
    <property type="term" value="C:nucleus"/>
    <property type="evidence" value="ECO:0007669"/>
    <property type="project" value="UniProtKB-SubCell"/>
</dbReference>
<evidence type="ECO:0000313" key="7">
    <source>
        <dbReference type="EMBL" id="CAI8618082.1"/>
    </source>
</evidence>
<evidence type="ECO:0000256" key="5">
    <source>
        <dbReference type="SAM" id="Coils"/>
    </source>
</evidence>
<keyword evidence="8" id="KW-1185">Reference proteome</keyword>
<dbReference type="Gene3D" id="4.10.280.10">
    <property type="entry name" value="Helix-loop-helix DNA-binding domain"/>
    <property type="match status" value="1"/>
</dbReference>
<feature type="coiled-coil region" evidence="5">
    <location>
        <begin position="81"/>
        <end position="124"/>
    </location>
</feature>
<gene>
    <name evidence="7" type="ORF">VFH_VI106360</name>
</gene>
<dbReference type="InterPro" id="IPR051358">
    <property type="entry name" value="TF_AMS/ICE1/BHLH6-like"/>
</dbReference>
<evidence type="ECO:0000256" key="3">
    <source>
        <dbReference type="ARBA" id="ARBA00023163"/>
    </source>
</evidence>
<dbReference type="GO" id="GO:0003700">
    <property type="term" value="F:DNA-binding transcription factor activity"/>
    <property type="evidence" value="ECO:0007669"/>
    <property type="project" value="TreeGrafter"/>
</dbReference>
<feature type="domain" description="BHLH" evidence="6">
    <location>
        <begin position="48"/>
        <end position="97"/>
    </location>
</feature>
<dbReference type="PANTHER" id="PTHR31945">
    <property type="entry name" value="TRANSCRIPTION FACTOR SCREAM2-RELATED"/>
    <property type="match status" value="1"/>
</dbReference>
<evidence type="ECO:0000256" key="1">
    <source>
        <dbReference type="ARBA" id="ARBA00004123"/>
    </source>
</evidence>
<evidence type="ECO:0000256" key="4">
    <source>
        <dbReference type="ARBA" id="ARBA00023242"/>
    </source>
</evidence>
<dbReference type="PANTHER" id="PTHR31945:SF20">
    <property type="entry name" value="TRANSCRIPTION FACTOR DYT1"/>
    <property type="match status" value="1"/>
</dbReference>
<name>A0AAV1B740_VICFA</name>
<organism evidence="7 8">
    <name type="scientific">Vicia faba</name>
    <name type="common">Broad bean</name>
    <name type="synonym">Faba vulgaris</name>
    <dbReference type="NCBI Taxonomy" id="3906"/>
    <lineage>
        <taxon>Eukaryota</taxon>
        <taxon>Viridiplantae</taxon>
        <taxon>Streptophyta</taxon>
        <taxon>Embryophyta</taxon>
        <taxon>Tracheophyta</taxon>
        <taxon>Spermatophyta</taxon>
        <taxon>Magnoliopsida</taxon>
        <taxon>eudicotyledons</taxon>
        <taxon>Gunneridae</taxon>
        <taxon>Pentapetalae</taxon>
        <taxon>rosids</taxon>
        <taxon>fabids</taxon>
        <taxon>Fabales</taxon>
        <taxon>Fabaceae</taxon>
        <taxon>Papilionoideae</taxon>
        <taxon>50 kb inversion clade</taxon>
        <taxon>NPAAA clade</taxon>
        <taxon>Hologalegina</taxon>
        <taxon>IRL clade</taxon>
        <taxon>Fabeae</taxon>
        <taxon>Vicia</taxon>
    </lineage>
</organism>
<keyword evidence="3" id="KW-0804">Transcription</keyword>
<dbReference type="InterPro" id="IPR011598">
    <property type="entry name" value="bHLH_dom"/>
</dbReference>
<evidence type="ECO:0000313" key="8">
    <source>
        <dbReference type="Proteomes" id="UP001157006"/>
    </source>
</evidence>
<dbReference type="GO" id="GO:0043565">
    <property type="term" value="F:sequence-specific DNA binding"/>
    <property type="evidence" value="ECO:0007669"/>
    <property type="project" value="TreeGrafter"/>
</dbReference>
<proteinExistence type="predicted"/>
<comment type="subcellular location">
    <subcellularLocation>
        <location evidence="1">Nucleus</location>
    </subcellularLocation>
</comment>
<dbReference type="InterPro" id="IPR036638">
    <property type="entry name" value="HLH_DNA-bd_sf"/>
</dbReference>
<keyword evidence="5" id="KW-0175">Coiled coil</keyword>
<keyword evidence="2" id="KW-0805">Transcription regulation</keyword>
<accession>A0AAV1B740</accession>
<dbReference type="SUPFAM" id="SSF47459">
    <property type="entry name" value="HLH, helix-loop-helix DNA-binding domain"/>
    <property type="match status" value="1"/>
</dbReference>
<evidence type="ECO:0000259" key="6">
    <source>
        <dbReference type="SMART" id="SM00353"/>
    </source>
</evidence>
<dbReference type="EMBL" id="OX451741">
    <property type="protein sequence ID" value="CAI8618082.1"/>
    <property type="molecule type" value="Genomic_DNA"/>
</dbReference>